<sequence length="73" mass="8642">MAQEQRCDVNAESRRGTGKMTRTREQRRRGTTSLTLHPEKGKNKSGLLGDFSDLYLIYKQEIFKYLRIVNMYR</sequence>
<name>A0A133UD36_9EURY</name>
<accession>A0A133UD36</accession>
<proteinExistence type="predicted"/>
<organism evidence="2 3">
    <name type="scientific">candidate division MSBL1 archaeon SCGC-AAA259E19</name>
    <dbReference type="NCBI Taxonomy" id="1698264"/>
    <lineage>
        <taxon>Archaea</taxon>
        <taxon>Methanobacteriati</taxon>
        <taxon>Methanobacteriota</taxon>
        <taxon>candidate division MSBL1</taxon>
    </lineage>
</organism>
<keyword evidence="3" id="KW-1185">Reference proteome</keyword>
<comment type="caution">
    <text evidence="2">The sequence shown here is derived from an EMBL/GenBank/DDBJ whole genome shotgun (WGS) entry which is preliminary data.</text>
</comment>
<dbReference type="Proteomes" id="UP000070284">
    <property type="component" value="Unassembled WGS sequence"/>
</dbReference>
<reference evidence="2 3" key="1">
    <citation type="journal article" date="2016" name="Sci. Rep.">
        <title>Metabolic traits of an uncultured archaeal lineage -MSBL1- from brine pools of the Red Sea.</title>
        <authorList>
            <person name="Mwirichia R."/>
            <person name="Alam I."/>
            <person name="Rashid M."/>
            <person name="Vinu M."/>
            <person name="Ba-Alawi W."/>
            <person name="Anthony Kamau A."/>
            <person name="Kamanda Ngugi D."/>
            <person name="Goker M."/>
            <person name="Klenk H.P."/>
            <person name="Bajic V."/>
            <person name="Stingl U."/>
        </authorList>
    </citation>
    <scope>NUCLEOTIDE SEQUENCE [LARGE SCALE GENOMIC DNA]</scope>
    <source>
        <strain evidence="2">SCGC-AAA259E19</strain>
    </source>
</reference>
<evidence type="ECO:0000313" key="3">
    <source>
        <dbReference type="Proteomes" id="UP000070284"/>
    </source>
</evidence>
<protein>
    <submittedName>
        <fullName evidence="2">Uncharacterized protein</fullName>
    </submittedName>
</protein>
<feature type="region of interest" description="Disordered" evidence="1">
    <location>
        <begin position="1"/>
        <end position="42"/>
    </location>
</feature>
<evidence type="ECO:0000313" key="2">
    <source>
        <dbReference type="EMBL" id="KXA92112.1"/>
    </source>
</evidence>
<dbReference type="EMBL" id="LHXO01000185">
    <property type="protein sequence ID" value="KXA92112.1"/>
    <property type="molecule type" value="Genomic_DNA"/>
</dbReference>
<gene>
    <name evidence="2" type="ORF">AKJ65_08025</name>
</gene>
<evidence type="ECO:0000256" key="1">
    <source>
        <dbReference type="SAM" id="MobiDB-lite"/>
    </source>
</evidence>
<dbReference type="AlphaFoldDB" id="A0A133UD36"/>
<feature type="compositionally biased region" description="Basic and acidic residues" evidence="1">
    <location>
        <begin position="1"/>
        <end position="15"/>
    </location>
</feature>